<accession>A0A5N4A633</accession>
<comment type="caution">
    <text evidence="2">The sequence shown here is derived from an EMBL/GenBank/DDBJ whole genome shotgun (WGS) entry which is preliminary data.</text>
</comment>
<sequence>MIERVIQTVKGLLTKAFEEGTDPFLAVLNYNITSKQDFPSPSIVLMGRRLRSTLPVAKSILNPKYSAKMVKQTLKCKQHKQKLCPIDKMMQQGMRDWKPATVIKESGPNDYLVNLNDAVYRRNRRFLKPLNINQKLDHKNTVETQDSFEQDTQSSTSNYLPFNDSFVTKEDDSDEYVGKGNDQNGNTRESRLLTRCGRVVRPPKKFDT</sequence>
<feature type="compositionally biased region" description="Polar residues" evidence="1">
    <location>
        <begin position="142"/>
        <end position="160"/>
    </location>
</feature>
<evidence type="ECO:0000313" key="2">
    <source>
        <dbReference type="EMBL" id="KAB0792775.1"/>
    </source>
</evidence>
<protein>
    <submittedName>
        <fullName evidence="2">Uncharacterized protein</fullName>
    </submittedName>
</protein>
<dbReference type="Proteomes" id="UP000327044">
    <property type="component" value="Unassembled WGS sequence"/>
</dbReference>
<gene>
    <name evidence="2" type="ORF">PPYR_14734</name>
</gene>
<dbReference type="AlphaFoldDB" id="A0A5N4A633"/>
<feature type="region of interest" description="Disordered" evidence="1">
    <location>
        <begin position="141"/>
        <end position="192"/>
    </location>
</feature>
<evidence type="ECO:0000256" key="1">
    <source>
        <dbReference type="SAM" id="MobiDB-lite"/>
    </source>
</evidence>
<dbReference type="EMBL" id="VVIM01000010">
    <property type="protein sequence ID" value="KAB0792775.1"/>
    <property type="molecule type" value="Genomic_DNA"/>
</dbReference>
<proteinExistence type="predicted"/>
<organism evidence="2 3">
    <name type="scientific">Photinus pyralis</name>
    <name type="common">Common eastern firefly</name>
    <name type="synonym">Lampyris pyralis</name>
    <dbReference type="NCBI Taxonomy" id="7054"/>
    <lineage>
        <taxon>Eukaryota</taxon>
        <taxon>Metazoa</taxon>
        <taxon>Ecdysozoa</taxon>
        <taxon>Arthropoda</taxon>
        <taxon>Hexapoda</taxon>
        <taxon>Insecta</taxon>
        <taxon>Pterygota</taxon>
        <taxon>Neoptera</taxon>
        <taxon>Endopterygota</taxon>
        <taxon>Coleoptera</taxon>
        <taxon>Polyphaga</taxon>
        <taxon>Elateriformia</taxon>
        <taxon>Elateroidea</taxon>
        <taxon>Lampyridae</taxon>
        <taxon>Lampyrinae</taxon>
        <taxon>Photinus</taxon>
    </lineage>
</organism>
<keyword evidence="3" id="KW-1185">Reference proteome</keyword>
<name>A0A5N4A633_PHOPY</name>
<reference evidence="2 3" key="1">
    <citation type="journal article" date="2018" name="Elife">
        <title>Firefly genomes illuminate parallel origins of bioluminescence in beetles.</title>
        <authorList>
            <person name="Fallon T.R."/>
            <person name="Lower S.E."/>
            <person name="Chang C.H."/>
            <person name="Bessho-Uehara M."/>
            <person name="Martin G.J."/>
            <person name="Bewick A.J."/>
            <person name="Behringer M."/>
            <person name="Debat H.J."/>
            <person name="Wong I."/>
            <person name="Day J.C."/>
            <person name="Suvorov A."/>
            <person name="Silva C.J."/>
            <person name="Stanger-Hall K.F."/>
            <person name="Hall D.W."/>
            <person name="Schmitz R.J."/>
            <person name="Nelson D.R."/>
            <person name="Lewis S.M."/>
            <person name="Shigenobu S."/>
            <person name="Bybee S.M."/>
            <person name="Larracuente A.M."/>
            <person name="Oba Y."/>
            <person name="Weng J.K."/>
        </authorList>
    </citation>
    <scope>NUCLEOTIDE SEQUENCE [LARGE SCALE GENOMIC DNA]</scope>
    <source>
        <strain evidence="2">1611_PpyrPB1</strain>
        <tissue evidence="2">Whole body</tissue>
    </source>
</reference>
<dbReference type="InParanoid" id="A0A5N4A633"/>
<evidence type="ECO:0000313" key="3">
    <source>
        <dbReference type="Proteomes" id="UP000327044"/>
    </source>
</evidence>